<feature type="transmembrane region" description="Helical" evidence="1">
    <location>
        <begin position="548"/>
        <end position="567"/>
    </location>
</feature>
<reference evidence="2" key="1">
    <citation type="submission" date="2019-02" db="EMBL/GenBank/DDBJ databases">
        <authorList>
            <person name="Gruber-Vodicka R. H."/>
            <person name="Seah K. B. B."/>
        </authorList>
    </citation>
    <scope>NUCLEOTIDE SEQUENCE</scope>
    <source>
        <strain evidence="2">BECK_S313</strain>
    </source>
</reference>
<evidence type="ECO:0000256" key="1">
    <source>
        <dbReference type="SAM" id="Phobius"/>
    </source>
</evidence>
<keyword evidence="1" id="KW-0472">Membrane</keyword>
<organism evidence="2">
    <name type="scientific">Candidatus Kentrum sp. LPFa</name>
    <dbReference type="NCBI Taxonomy" id="2126335"/>
    <lineage>
        <taxon>Bacteria</taxon>
        <taxon>Pseudomonadati</taxon>
        <taxon>Pseudomonadota</taxon>
        <taxon>Gammaproteobacteria</taxon>
        <taxon>Candidatus Kentrum</taxon>
    </lineage>
</organism>
<proteinExistence type="predicted"/>
<protein>
    <submittedName>
        <fullName evidence="2">Uncharacterized protein</fullName>
    </submittedName>
</protein>
<feature type="transmembrane region" description="Helical" evidence="1">
    <location>
        <begin position="498"/>
        <end position="528"/>
    </location>
</feature>
<feature type="transmembrane region" description="Helical" evidence="1">
    <location>
        <begin position="457"/>
        <end position="478"/>
    </location>
</feature>
<dbReference type="AlphaFoldDB" id="A0A450WCU0"/>
<sequence length="582" mass="65044">MNPFLRIAELFIRELFWGLRTGAQHRYLVLGLALGLMLLLLLAIGLSILHVRVYDTILGQAGGPRIWMDSSIPLTPEESETRSPLRLMDGRPLYIYPYTDITPKKLALSGKRNTNFRGRIIPPNHPLRKVLQPVAGDRDAVLSLGFLGDSKTPIQPPKDASSLYESPQTVIYLSLRALPAIDWQAQMDRAPAFLKSDYRILRKLAEDRCFSASLQTPDGVAFLYGETDKESPNMARECGKSGANDRKTFLDWREQLIAGGNRRSGLFLATGEWIRIIWVRGIPLPGGFDYLVDFEFGQALRLRSQTNRDTSGSCRANPGSKYDEVYLRSGAEPLAPEKLYPCLDPCFGKGAPHCRVEDTPYGEQKLTGPHLYLAWLMACPVLKNRLRDISPGNQSPAVRACAGFEVHQADVYLPEYSVLPEAERLLKKEWGMRPGTEARDALIRVSELLKTLDNLEWTGLVALLVYLGVVLISLQYNLARRRQGTLGQLRAHGLRGKYILFGGGVADLLSWVLSFGFALVIVAAVTFFALDAKQAGEHYMRGIMDMSMWLPVSLVLHLSAGAFIHWWRILRLDPGENLSAVE</sequence>
<evidence type="ECO:0000313" key="2">
    <source>
        <dbReference type="EMBL" id="VFK14889.1"/>
    </source>
</evidence>
<gene>
    <name evidence="2" type="ORF">BECKLPF1236B_GA0070989_106910</name>
</gene>
<dbReference type="EMBL" id="CAADFK010000069">
    <property type="protein sequence ID" value="VFK14889.1"/>
    <property type="molecule type" value="Genomic_DNA"/>
</dbReference>
<accession>A0A450WCU0</accession>
<keyword evidence="1" id="KW-0812">Transmembrane</keyword>
<feature type="transmembrane region" description="Helical" evidence="1">
    <location>
        <begin position="27"/>
        <end position="49"/>
    </location>
</feature>
<keyword evidence="1" id="KW-1133">Transmembrane helix</keyword>
<name>A0A450WCU0_9GAMM</name>